<evidence type="ECO:0000256" key="4">
    <source>
        <dbReference type="ARBA" id="ARBA00022917"/>
    </source>
</evidence>
<evidence type="ECO:0000313" key="14">
    <source>
        <dbReference type="EMBL" id="AFP10168.1"/>
    </source>
</evidence>
<keyword evidence="16" id="KW-1185">Reference proteome</keyword>
<gene>
    <name evidence="15" type="primary">mrpl58</name>
</gene>
<evidence type="ECO:0000313" key="16">
    <source>
        <dbReference type="Proteomes" id="UP000314986"/>
    </source>
</evidence>
<evidence type="ECO:0000256" key="12">
    <source>
        <dbReference type="SAM" id="MobiDB-lite"/>
    </source>
</evidence>
<evidence type="ECO:0000313" key="15">
    <source>
        <dbReference type="Ensembl" id="ENSCMIP00000049166.1"/>
    </source>
</evidence>
<dbReference type="Pfam" id="PF00472">
    <property type="entry name" value="RF-1"/>
    <property type="match status" value="1"/>
</dbReference>
<evidence type="ECO:0000259" key="13">
    <source>
        <dbReference type="Pfam" id="PF00472"/>
    </source>
</evidence>
<organism evidence="14">
    <name type="scientific">Callorhinchus milii</name>
    <name type="common">Ghost shark</name>
    <dbReference type="NCBI Taxonomy" id="7868"/>
    <lineage>
        <taxon>Eukaryota</taxon>
        <taxon>Metazoa</taxon>
        <taxon>Chordata</taxon>
        <taxon>Craniata</taxon>
        <taxon>Vertebrata</taxon>
        <taxon>Chondrichthyes</taxon>
        <taxon>Holocephali</taxon>
        <taxon>Chimaeriformes</taxon>
        <taxon>Callorhinchidae</taxon>
        <taxon>Callorhinchus</taxon>
    </lineage>
</organism>
<keyword evidence="3" id="KW-0378">Hydrolase</keyword>
<reference evidence="15" key="4">
    <citation type="submission" date="2025-05" db="UniProtKB">
        <authorList>
            <consortium name="Ensembl"/>
        </authorList>
    </citation>
    <scope>IDENTIFICATION</scope>
</reference>
<comment type="similarity">
    <text evidence="9">Belongs to the prokaryotic/mitochondrial release factor family. Mitochondrion-specific ribosomal protein mL62 subfamily.</text>
</comment>
<protein>
    <recommendedName>
        <fullName evidence="10">Large ribosomal subunit protein mL62</fullName>
        <ecNumber evidence="2">3.1.1.29</ecNumber>
    </recommendedName>
    <alternativeName>
        <fullName evidence="11">Peptidyl-tRNA hydrolase ICT1, mitochondrial</fullName>
    </alternativeName>
</protein>
<sequence length="203" mass="22969">MLVRAGPGVMLRSAARWLSAGARGLGLTAGRSHGGYRSVYSLDRLYPKSGGESAFRETESQKNDRGTDVPVDRLTVTYCRSSGPGGQNVNKVNSKAMVRFHVATADWIPEDVRQSIISQQKNRINRSGELRVSSEVSRYQMRNLADCLQKIRDIVAEASRKPTQPSKEDAELRRMRVENMQRERLRQKKIHSSVKRDRRVDLD</sequence>
<dbReference type="GO" id="GO:0005743">
    <property type="term" value="C:mitochondrial inner membrane"/>
    <property type="evidence" value="ECO:0007669"/>
    <property type="project" value="UniProtKB-ARBA"/>
</dbReference>
<evidence type="ECO:0000256" key="1">
    <source>
        <dbReference type="ARBA" id="ARBA00004173"/>
    </source>
</evidence>
<reference evidence="14 16" key="3">
    <citation type="journal article" date="2014" name="Nature">
        <title>Elephant shark genome provides unique insights into gnathostome evolution.</title>
        <authorList>
            <consortium name="International Elephant Shark Genome Sequencing Consortium"/>
            <person name="Venkatesh B."/>
            <person name="Lee A.P."/>
            <person name="Ravi V."/>
            <person name="Maurya A.K."/>
            <person name="Lian M.M."/>
            <person name="Swann J.B."/>
            <person name="Ohta Y."/>
            <person name="Flajnik M.F."/>
            <person name="Sutoh Y."/>
            <person name="Kasahara M."/>
            <person name="Hoon S."/>
            <person name="Gangu V."/>
            <person name="Roy S.W."/>
            <person name="Irimia M."/>
            <person name="Korzh V."/>
            <person name="Kondrychyn I."/>
            <person name="Lim Z.W."/>
            <person name="Tay B.H."/>
            <person name="Tohari S."/>
            <person name="Kong K.W."/>
            <person name="Ho S."/>
            <person name="Lorente-Galdos B."/>
            <person name="Quilez J."/>
            <person name="Marques-Bonet T."/>
            <person name="Raney B.J."/>
            <person name="Ingham P.W."/>
            <person name="Tay A."/>
            <person name="Hillier L.W."/>
            <person name="Minx P."/>
            <person name="Boehm T."/>
            <person name="Wilson R.K."/>
            <person name="Brenner S."/>
            <person name="Warren W.C."/>
        </authorList>
    </citation>
    <scope>NUCLEOTIDE SEQUENCE</scope>
    <source>
        <tissue evidence="14">Heart</tissue>
    </source>
</reference>
<dbReference type="SUPFAM" id="SSF110916">
    <property type="entry name" value="Peptidyl-tRNA hydrolase domain-like"/>
    <property type="match status" value="1"/>
</dbReference>
<dbReference type="AlphaFoldDB" id="V9LCL9"/>
<dbReference type="GeneTree" id="ENSGT00390000013268"/>
<evidence type="ECO:0000256" key="3">
    <source>
        <dbReference type="ARBA" id="ARBA00022801"/>
    </source>
</evidence>
<dbReference type="Gene3D" id="3.30.160.20">
    <property type="match status" value="1"/>
</dbReference>
<evidence type="ECO:0000256" key="5">
    <source>
        <dbReference type="ARBA" id="ARBA00022946"/>
    </source>
</evidence>
<keyword evidence="5" id="KW-0809">Transit peptide</keyword>
<feature type="domain" description="Prokaryotic-type class I peptide chain release factors" evidence="13">
    <location>
        <begin position="67"/>
        <end position="198"/>
    </location>
</feature>
<dbReference type="CTD" id="3396"/>
<comment type="subcellular location">
    <subcellularLocation>
        <location evidence="1">Mitochondrion</location>
    </subcellularLocation>
</comment>
<dbReference type="OrthoDB" id="270639at2759"/>
<dbReference type="RefSeq" id="XP_007886949.2">
    <property type="nucleotide sequence ID" value="XM_007888758.2"/>
</dbReference>
<keyword evidence="8" id="KW-0687">Ribonucleoprotein</keyword>
<evidence type="ECO:0000256" key="10">
    <source>
        <dbReference type="ARBA" id="ARBA00039441"/>
    </source>
</evidence>
<dbReference type="PANTHER" id="PTHR11075">
    <property type="entry name" value="PEPTIDE CHAIN RELEASE FACTOR"/>
    <property type="match status" value="1"/>
</dbReference>
<dbReference type="GeneID" id="103175633"/>
<dbReference type="Ensembl" id="ENSCMIT00000049845.1">
    <property type="protein sequence ID" value="ENSCMIP00000049166.1"/>
    <property type="gene ID" value="ENSCMIG00000020044.1"/>
</dbReference>
<keyword evidence="6" id="KW-0689">Ribosomal protein</keyword>
<dbReference type="GO" id="GO:0070126">
    <property type="term" value="P:mitochondrial translational termination"/>
    <property type="evidence" value="ECO:0007669"/>
    <property type="project" value="TreeGrafter"/>
</dbReference>
<keyword evidence="7" id="KW-0496">Mitochondrion</keyword>
<evidence type="ECO:0000256" key="8">
    <source>
        <dbReference type="ARBA" id="ARBA00023274"/>
    </source>
</evidence>
<dbReference type="GO" id="GO:0005762">
    <property type="term" value="C:mitochondrial large ribosomal subunit"/>
    <property type="evidence" value="ECO:0007669"/>
    <property type="project" value="TreeGrafter"/>
</dbReference>
<dbReference type="InterPro" id="IPR000352">
    <property type="entry name" value="Pep_chain_release_fac_I"/>
</dbReference>
<evidence type="ECO:0000256" key="6">
    <source>
        <dbReference type="ARBA" id="ARBA00022980"/>
    </source>
</evidence>
<dbReference type="EC" id="3.1.1.29" evidence="2"/>
<dbReference type="GO" id="GO:0004045">
    <property type="term" value="F:peptidyl-tRNA hydrolase activity"/>
    <property type="evidence" value="ECO:0007669"/>
    <property type="project" value="UniProtKB-EC"/>
</dbReference>
<keyword evidence="4" id="KW-0648">Protein biosynthesis</keyword>
<dbReference type="FunFam" id="3.30.160.20:FF:000050">
    <property type="entry name" value="Peptidyl-tRNA hydrolase ICT1, mitochondrial"/>
    <property type="match status" value="1"/>
</dbReference>
<dbReference type="InterPro" id="IPR052104">
    <property type="entry name" value="Mito_Release_Factor_mL62"/>
</dbReference>
<dbReference type="GO" id="GO:0016150">
    <property type="term" value="F:translation release factor activity, codon nonspecific"/>
    <property type="evidence" value="ECO:0007669"/>
    <property type="project" value="TreeGrafter"/>
</dbReference>
<feature type="compositionally biased region" description="Basic and acidic residues" evidence="12">
    <location>
        <begin position="194"/>
        <end position="203"/>
    </location>
</feature>
<reference evidence="16" key="2">
    <citation type="journal article" date="2007" name="PLoS Biol.">
        <title>Survey sequencing and comparative analysis of the elephant shark (Callorhinchus milii) genome.</title>
        <authorList>
            <person name="Venkatesh B."/>
            <person name="Kirkness E.F."/>
            <person name="Loh Y.H."/>
            <person name="Halpern A.L."/>
            <person name="Lee A.P."/>
            <person name="Johnson J."/>
            <person name="Dandona N."/>
            <person name="Viswanathan L.D."/>
            <person name="Tay A."/>
            <person name="Venter J.C."/>
            <person name="Strausberg R.L."/>
            <person name="Brenner S."/>
        </authorList>
    </citation>
    <scope>NUCLEOTIDE SEQUENCE [LARGE SCALE GENOMIC DNA]</scope>
</reference>
<evidence type="ECO:0000256" key="7">
    <source>
        <dbReference type="ARBA" id="ARBA00023128"/>
    </source>
</evidence>
<evidence type="ECO:0000256" key="2">
    <source>
        <dbReference type="ARBA" id="ARBA00013260"/>
    </source>
</evidence>
<proteinExistence type="evidence at transcript level"/>
<dbReference type="PANTHER" id="PTHR11075:SF54">
    <property type="entry name" value="LARGE RIBOSOMAL SUBUNIT PROTEIN ML62"/>
    <property type="match status" value="1"/>
</dbReference>
<feature type="region of interest" description="Disordered" evidence="12">
    <location>
        <begin position="178"/>
        <end position="203"/>
    </location>
</feature>
<dbReference type="Proteomes" id="UP000314986">
    <property type="component" value="Unassembled WGS sequence"/>
</dbReference>
<accession>V9LCL9</accession>
<evidence type="ECO:0000256" key="9">
    <source>
        <dbReference type="ARBA" id="ARBA00038225"/>
    </source>
</evidence>
<dbReference type="KEGG" id="cmk:103175633"/>
<reference evidence="16" key="1">
    <citation type="journal article" date="2006" name="Science">
        <title>Ancient noncoding elements conserved in the human genome.</title>
        <authorList>
            <person name="Venkatesh B."/>
            <person name="Kirkness E.F."/>
            <person name="Loh Y.H."/>
            <person name="Halpern A.L."/>
            <person name="Lee A.P."/>
            <person name="Johnson J."/>
            <person name="Dandona N."/>
            <person name="Viswanathan L.D."/>
            <person name="Tay A."/>
            <person name="Venter J.C."/>
            <person name="Strausberg R.L."/>
            <person name="Brenner S."/>
        </authorList>
    </citation>
    <scope>NUCLEOTIDE SEQUENCE [LARGE SCALE GENOMIC DNA]</scope>
</reference>
<dbReference type="EMBL" id="JW877651">
    <property type="protein sequence ID" value="AFP10168.1"/>
    <property type="molecule type" value="mRNA"/>
</dbReference>
<evidence type="ECO:0000256" key="11">
    <source>
        <dbReference type="ARBA" id="ARBA00041531"/>
    </source>
</evidence>
<name>V9LCL9_CALMI</name>